<comment type="caution">
    <text evidence="1">The sequence shown here is derived from an EMBL/GenBank/DDBJ whole genome shotgun (WGS) entry which is preliminary data.</text>
</comment>
<accession>A0AAQ1ZI06</accession>
<protein>
    <submittedName>
        <fullName evidence="1">Uncharacterized protein</fullName>
    </submittedName>
</protein>
<evidence type="ECO:0000313" key="1">
    <source>
        <dbReference type="EMBL" id="SUB79543.1"/>
    </source>
</evidence>
<sequence>MTNQLEISIRDFFHDFASDILLQAHADSNDPQAVKMALLDHFEEIYPRFAKTEVFKQCFEKEDHELMVEAYKKNFTLLLQGHLP</sequence>
<evidence type="ECO:0000313" key="2">
    <source>
        <dbReference type="Proteomes" id="UP000255283"/>
    </source>
</evidence>
<dbReference type="AlphaFoldDB" id="A0AAQ1ZI06"/>
<gene>
    <name evidence="1" type="ORF">NCTC13063_00810</name>
</gene>
<reference evidence="1 2" key="1">
    <citation type="submission" date="2018-06" db="EMBL/GenBank/DDBJ databases">
        <authorList>
            <consortium name="Pathogen Informatics"/>
            <person name="Doyle S."/>
        </authorList>
    </citation>
    <scope>NUCLEOTIDE SEQUENCE [LARGE SCALE GENOMIC DNA]</scope>
    <source>
        <strain evidence="1 2">NCTC13063</strain>
    </source>
</reference>
<proteinExistence type="predicted"/>
<dbReference type="Proteomes" id="UP000255283">
    <property type="component" value="Unassembled WGS sequence"/>
</dbReference>
<dbReference type="RefSeq" id="WP_115153318.1">
    <property type="nucleotide sequence ID" value="NZ_DAWBTJ010000115.1"/>
</dbReference>
<dbReference type="EMBL" id="UGTJ01000001">
    <property type="protein sequence ID" value="SUB79543.1"/>
    <property type="molecule type" value="Genomic_DNA"/>
</dbReference>
<organism evidence="1 2">
    <name type="scientific">Segatella buccae</name>
    <dbReference type="NCBI Taxonomy" id="28126"/>
    <lineage>
        <taxon>Bacteria</taxon>
        <taxon>Pseudomonadati</taxon>
        <taxon>Bacteroidota</taxon>
        <taxon>Bacteroidia</taxon>
        <taxon>Bacteroidales</taxon>
        <taxon>Prevotellaceae</taxon>
        <taxon>Segatella</taxon>
    </lineage>
</organism>
<name>A0AAQ1ZI06_9BACT</name>